<evidence type="ECO:0008006" key="3">
    <source>
        <dbReference type="Google" id="ProtNLM"/>
    </source>
</evidence>
<evidence type="ECO:0000313" key="1">
    <source>
        <dbReference type="EMBL" id="CAH1597379.1"/>
    </source>
</evidence>
<dbReference type="Proteomes" id="UP001295462">
    <property type="component" value="Unassembled WGS sequence"/>
</dbReference>
<dbReference type="RefSeq" id="WP_409589392.1">
    <property type="nucleotide sequence ID" value="NZ_CAKMTZ010000085.1"/>
</dbReference>
<dbReference type="EMBL" id="CAKMUD010000086">
    <property type="protein sequence ID" value="CAH1597379.1"/>
    <property type="molecule type" value="Genomic_DNA"/>
</dbReference>
<sequence length="161" mass="18145">MSSEKYHFKMPEIPNVVNLGINLGEGLVSKREVKFPVYPSCFISVPDDKYMLVADDLGENIKLPCIYFDGEVIIVPEEYTELVRYLEEVYDGKVTAKGMMKEHEFATLAIRAGIEGSLVSLGDAIFGLDGTAYVMLSKAEQTPEKALKDWRELYHSSMNEH</sequence>
<reference evidence="1" key="1">
    <citation type="submission" date="2022-01" db="EMBL/GenBank/DDBJ databases">
        <authorList>
            <person name="Lagorce A."/>
        </authorList>
    </citation>
    <scope>NUCLEOTIDE SEQUENCE</scope>
    <source>
        <strain evidence="1">Th15_F1_A12</strain>
    </source>
</reference>
<evidence type="ECO:0000313" key="2">
    <source>
        <dbReference type="Proteomes" id="UP001295462"/>
    </source>
</evidence>
<comment type="caution">
    <text evidence="1">The sequence shown here is derived from an EMBL/GenBank/DDBJ whole genome shotgun (WGS) entry which is preliminary data.</text>
</comment>
<organism evidence="1 2">
    <name type="scientific">Vibrio jasicida</name>
    <dbReference type="NCBI Taxonomy" id="766224"/>
    <lineage>
        <taxon>Bacteria</taxon>
        <taxon>Pseudomonadati</taxon>
        <taxon>Pseudomonadota</taxon>
        <taxon>Gammaproteobacteria</taxon>
        <taxon>Vibrionales</taxon>
        <taxon>Vibrionaceae</taxon>
        <taxon>Vibrio</taxon>
    </lineage>
</organism>
<accession>A0AAU9QPG8</accession>
<proteinExistence type="predicted"/>
<protein>
    <recommendedName>
        <fullName evidence="3">Transcriptional regulator</fullName>
    </recommendedName>
</protein>
<name>A0AAU9QPG8_9VIBR</name>
<dbReference type="AlphaFoldDB" id="A0AAU9QPG8"/>
<gene>
    <name evidence="1" type="ORF">THF1A12_320033</name>
</gene>